<organism evidence="1 2">
    <name type="scientific">Hyella patelloides LEGE 07179</name>
    <dbReference type="NCBI Taxonomy" id="945734"/>
    <lineage>
        <taxon>Bacteria</taxon>
        <taxon>Bacillati</taxon>
        <taxon>Cyanobacteriota</taxon>
        <taxon>Cyanophyceae</taxon>
        <taxon>Pleurocapsales</taxon>
        <taxon>Hyellaceae</taxon>
        <taxon>Hyella</taxon>
    </lineage>
</organism>
<accession>A0A563VVR5</accession>
<dbReference type="AlphaFoldDB" id="A0A563VVR5"/>
<dbReference type="Proteomes" id="UP000320055">
    <property type="component" value="Unassembled WGS sequence"/>
</dbReference>
<proteinExistence type="predicted"/>
<name>A0A563VVR5_9CYAN</name>
<protein>
    <submittedName>
        <fullName evidence="1">Uncharacterized protein</fullName>
    </submittedName>
</protein>
<dbReference type="EMBL" id="CAACVJ010000274">
    <property type="protein sequence ID" value="VEP15549.1"/>
    <property type="molecule type" value="Genomic_DNA"/>
</dbReference>
<evidence type="ECO:0000313" key="1">
    <source>
        <dbReference type="EMBL" id="VEP15549.1"/>
    </source>
</evidence>
<reference evidence="1 2" key="1">
    <citation type="submission" date="2019-01" db="EMBL/GenBank/DDBJ databases">
        <authorList>
            <person name="Brito A."/>
        </authorList>
    </citation>
    <scope>NUCLEOTIDE SEQUENCE [LARGE SCALE GENOMIC DNA]</scope>
    <source>
        <strain evidence="1">1</strain>
    </source>
</reference>
<gene>
    <name evidence="1" type="ORF">H1P_3450008</name>
</gene>
<evidence type="ECO:0000313" key="2">
    <source>
        <dbReference type="Proteomes" id="UP000320055"/>
    </source>
</evidence>
<keyword evidence="2" id="KW-1185">Reference proteome</keyword>
<sequence>MIVSLIKKYYLIYMDKHLNQDLNFSKPRPEENSIFSAEYFFYEIRINVGKRLFFSPSDKQIFH</sequence>